<dbReference type="InterPro" id="IPR001387">
    <property type="entry name" value="Cro/C1-type_HTH"/>
</dbReference>
<dbReference type="AlphaFoldDB" id="V2YAF2"/>
<dbReference type="OrthoDB" id="2000254at2"/>
<evidence type="ECO:0000313" key="3">
    <source>
        <dbReference type="Proteomes" id="UP000018227"/>
    </source>
</evidence>
<accession>V2YAF2</accession>
<dbReference type="RefSeq" id="WP_023353239.1">
    <property type="nucleotide sequence ID" value="NZ_KI535366.1"/>
</dbReference>
<gene>
    <name evidence="2" type="ORF">GCWU0000282_000335</name>
</gene>
<dbReference type="HOGENOM" id="CLU_460571_0_0_9"/>
<dbReference type="Proteomes" id="UP000018227">
    <property type="component" value="Unassembled WGS sequence"/>
</dbReference>
<dbReference type="InterPro" id="IPR011990">
    <property type="entry name" value="TPR-like_helical_dom_sf"/>
</dbReference>
<dbReference type="InterPro" id="IPR053163">
    <property type="entry name" value="HTH-type_regulator_Rgg"/>
</dbReference>
<organism evidence="2 3">
    <name type="scientific">Catonella morbi ATCC 51271</name>
    <dbReference type="NCBI Taxonomy" id="592026"/>
    <lineage>
        <taxon>Bacteria</taxon>
        <taxon>Bacillati</taxon>
        <taxon>Bacillota</taxon>
        <taxon>Clostridia</taxon>
        <taxon>Lachnospirales</taxon>
        <taxon>Lachnospiraceae</taxon>
        <taxon>Catonella</taxon>
    </lineage>
</organism>
<dbReference type="EMBL" id="ACIL03000003">
    <property type="protein sequence ID" value="ESL04621.1"/>
    <property type="molecule type" value="Genomic_DNA"/>
</dbReference>
<dbReference type="SUPFAM" id="SSF47413">
    <property type="entry name" value="lambda repressor-like DNA-binding domains"/>
    <property type="match status" value="2"/>
</dbReference>
<dbReference type="eggNOG" id="ENOG5033D9F">
    <property type="taxonomic scope" value="Bacteria"/>
</dbReference>
<dbReference type="PANTHER" id="PTHR37038">
    <property type="entry name" value="TRANSCRIPTIONAL REGULATOR-RELATED"/>
    <property type="match status" value="1"/>
</dbReference>
<keyword evidence="2" id="KW-0238">DNA-binding</keyword>
<keyword evidence="3" id="KW-1185">Reference proteome</keyword>
<evidence type="ECO:0000259" key="1">
    <source>
        <dbReference type="PROSITE" id="PS50943"/>
    </source>
</evidence>
<dbReference type="Gene3D" id="1.25.40.10">
    <property type="entry name" value="Tetratricopeptide repeat domain"/>
    <property type="match status" value="2"/>
</dbReference>
<dbReference type="CDD" id="cd00093">
    <property type="entry name" value="HTH_XRE"/>
    <property type="match status" value="2"/>
</dbReference>
<dbReference type="InterPro" id="IPR010982">
    <property type="entry name" value="Lambda_DNA-bd_dom_sf"/>
</dbReference>
<feature type="domain" description="HTH cro/C1-type" evidence="1">
    <location>
        <begin position="309"/>
        <end position="362"/>
    </location>
</feature>
<reference evidence="2 3" key="1">
    <citation type="submission" date="2013-06" db="EMBL/GenBank/DDBJ databases">
        <authorList>
            <person name="Weinstock G."/>
            <person name="Sodergren E."/>
            <person name="Clifton S."/>
            <person name="Fulton L."/>
            <person name="Fulton B."/>
            <person name="Courtney L."/>
            <person name="Fronick C."/>
            <person name="Harrison M."/>
            <person name="Strong C."/>
            <person name="Farmer C."/>
            <person name="Delahaunty K."/>
            <person name="Markovic C."/>
            <person name="Hall O."/>
            <person name="Minx P."/>
            <person name="Tomlinson C."/>
            <person name="Mitreva M."/>
            <person name="Nelson J."/>
            <person name="Hou S."/>
            <person name="Wollam A."/>
            <person name="Pepin K.H."/>
            <person name="Johnson M."/>
            <person name="Bhonagiri V."/>
            <person name="Nash W.E."/>
            <person name="Warren W."/>
            <person name="Chinwalla A."/>
            <person name="Mardis E.R."/>
            <person name="Wilson R.K."/>
        </authorList>
    </citation>
    <scope>NUCLEOTIDE SEQUENCE [LARGE SCALE GENOMIC DNA]</scope>
    <source>
        <strain evidence="2 3">ATCC 51271</strain>
    </source>
</reference>
<dbReference type="GO" id="GO:0003677">
    <property type="term" value="F:DNA binding"/>
    <property type="evidence" value="ECO:0007669"/>
    <property type="project" value="UniProtKB-KW"/>
</dbReference>
<protein>
    <submittedName>
        <fullName evidence="2">DNA-binding helix-turn-helix protein</fullName>
    </submittedName>
</protein>
<name>V2YAF2_9FIRM</name>
<dbReference type="PROSITE" id="PS50943">
    <property type="entry name" value="HTH_CROC1"/>
    <property type="match status" value="1"/>
</dbReference>
<dbReference type="SMART" id="SM00530">
    <property type="entry name" value="HTH_XRE"/>
    <property type="match status" value="2"/>
</dbReference>
<proteinExistence type="predicted"/>
<sequence>MKKYLTDNFGYTLRNIRENLKLTQTEVFQGILARSTWYNYEAEIIDPDMLTFITLLERMGVSADRFEFIVPEEVHKFFIWYEECLVCIENKDWKGLIERRNRFEVFKQINVKIQYQYRDFIDYVIERFGNQNLDKAFFYIKQALLYTITDIDNVVSDRLLLSVFEGHLLANYYDLLYSMKVDDKITKELYLFYEYYSNRLNDDLIKGIIIPRIALILLKHDKNILSREERLKIEHEVLEILIKNHAIRELPELLGYLINDEFSYGISKVRIFQRNALLAVFDKYEVCSDFRVEVQRFARIKYLLLSDVLRIRRLELGLTVEEAAGDICAVSTYARAEAGKTIPNKNTLSMLKERLKLRAVYYSSEIETEEYSTLMLNSECRRLAAIGRFDEAKIKYSELSDKLDMNIFVNKQILEFSDIYKSLTQDNNLVKLWKLLSYNEVEFEQRILFSREELEILSLIAWEEEKVKKTKGLKLLEILLEKESKQRATYYSRTAIVNRNLVKMLKDNKSYEKSYKLAVENISNMFTENDASLLINMLDYISTIEEELKNKNTAAEICKIMFYISELYKRYGAAKGIREYFEENFNKEETWY</sequence>
<dbReference type="STRING" id="592026.GCWU0000282_000335"/>
<evidence type="ECO:0000313" key="2">
    <source>
        <dbReference type="EMBL" id="ESL04621.1"/>
    </source>
</evidence>
<comment type="caution">
    <text evidence="2">The sequence shown here is derived from an EMBL/GenBank/DDBJ whole genome shotgun (WGS) entry which is preliminary data.</text>
</comment>